<accession>A0A1A7GCS2</accession>
<geneLocation type="plasmid" evidence="1">
    <name>pMC1</name>
</geneLocation>
<gene>
    <name evidence="1" type="ORF">MCM2015_pMC1_11</name>
</gene>
<proteinExistence type="predicted"/>
<organism evidence="1">
    <name type="scientific">biofilter metagenome</name>
    <dbReference type="NCBI Taxonomy" id="1070537"/>
    <lineage>
        <taxon>unclassified sequences</taxon>
        <taxon>metagenomes</taxon>
        <taxon>ecological metagenomes</taxon>
    </lineage>
</organism>
<evidence type="ECO:0000313" key="1">
    <source>
        <dbReference type="EMBL" id="CVK35452.1"/>
    </source>
</evidence>
<protein>
    <submittedName>
        <fullName evidence="1">Uncharacterized protein</fullName>
    </submittedName>
</protein>
<keyword evidence="1" id="KW-0614">Plasmid</keyword>
<name>A0A1A7GCS2_9ZZZZ</name>
<sequence length="92" mass="10757">MFERECAVISPERRLHELGALRQLDLKLRVDIDAAQLVIEIDRKGERRFALVTGHLFECLDDLFHFFIALAREIPTRKQSEHFPEIAHNPAH</sequence>
<dbReference type="AlphaFoldDB" id="A0A1A7GCS2"/>
<reference evidence="1" key="1">
    <citation type="journal article" date="2016" name="Sci. Rep.">
        <title>Genomics of high molecular weight plasmids isolated from an on-farm biopurification system.</title>
        <authorList>
            <person name="Martini M.C."/>
            <person name="Wibberg D."/>
            <person name="Lozano M."/>
            <person name="Torres Tejerizo G."/>
            <person name="Albicoro F.J."/>
            <person name="Jaenicke S."/>
            <person name="van Elsas J.D."/>
            <person name="Petroni A."/>
            <person name="Garcillan-Barcia M.P."/>
            <person name="de la Cruz F."/>
            <person name="Schluter A."/>
            <person name="Puhler A."/>
            <person name="Pistorio M."/>
            <person name="Lagares A."/>
            <person name="Del Papa M.F."/>
        </authorList>
    </citation>
    <scope>NUCLEOTIDE SEQUENCE</scope>
    <source>
        <plasmid evidence="1">pMC1</plasmid>
    </source>
</reference>
<dbReference type="EMBL" id="LT158601">
    <property type="protein sequence ID" value="CVK35452.1"/>
    <property type="molecule type" value="Genomic_DNA"/>
</dbReference>